<feature type="region of interest" description="Disordered" evidence="1">
    <location>
        <begin position="1"/>
        <end position="27"/>
    </location>
</feature>
<keyword evidence="3" id="KW-1185">Reference proteome</keyword>
<accession>A0ABU6V6R7</accession>
<feature type="compositionally biased region" description="Basic and acidic residues" evidence="1">
    <location>
        <begin position="1"/>
        <end position="21"/>
    </location>
</feature>
<gene>
    <name evidence="2" type="ORF">PIB30_017819</name>
</gene>
<dbReference type="EMBL" id="JASCZI010151087">
    <property type="protein sequence ID" value="MED6169067.1"/>
    <property type="molecule type" value="Genomic_DNA"/>
</dbReference>
<organism evidence="2 3">
    <name type="scientific">Stylosanthes scabra</name>
    <dbReference type="NCBI Taxonomy" id="79078"/>
    <lineage>
        <taxon>Eukaryota</taxon>
        <taxon>Viridiplantae</taxon>
        <taxon>Streptophyta</taxon>
        <taxon>Embryophyta</taxon>
        <taxon>Tracheophyta</taxon>
        <taxon>Spermatophyta</taxon>
        <taxon>Magnoliopsida</taxon>
        <taxon>eudicotyledons</taxon>
        <taxon>Gunneridae</taxon>
        <taxon>Pentapetalae</taxon>
        <taxon>rosids</taxon>
        <taxon>fabids</taxon>
        <taxon>Fabales</taxon>
        <taxon>Fabaceae</taxon>
        <taxon>Papilionoideae</taxon>
        <taxon>50 kb inversion clade</taxon>
        <taxon>dalbergioids sensu lato</taxon>
        <taxon>Dalbergieae</taxon>
        <taxon>Pterocarpus clade</taxon>
        <taxon>Stylosanthes</taxon>
    </lineage>
</organism>
<name>A0ABU6V6R7_9FABA</name>
<proteinExistence type="predicted"/>
<evidence type="ECO:0000313" key="2">
    <source>
        <dbReference type="EMBL" id="MED6169067.1"/>
    </source>
</evidence>
<protein>
    <submittedName>
        <fullName evidence="2">Uncharacterized protein</fullName>
    </submittedName>
</protein>
<reference evidence="2 3" key="1">
    <citation type="journal article" date="2023" name="Plants (Basel)">
        <title>Bridging the Gap: Combining Genomics and Transcriptomics Approaches to Understand Stylosanthes scabra, an Orphan Legume from the Brazilian Caatinga.</title>
        <authorList>
            <person name="Ferreira-Neto J.R.C."/>
            <person name="da Silva M.D."/>
            <person name="Binneck E."/>
            <person name="de Melo N.F."/>
            <person name="da Silva R.H."/>
            <person name="de Melo A.L.T.M."/>
            <person name="Pandolfi V."/>
            <person name="Bustamante F.O."/>
            <person name="Brasileiro-Vidal A.C."/>
            <person name="Benko-Iseppon A.M."/>
        </authorList>
    </citation>
    <scope>NUCLEOTIDE SEQUENCE [LARGE SCALE GENOMIC DNA]</scope>
    <source>
        <tissue evidence="2">Leaves</tissue>
    </source>
</reference>
<sequence>MLRKALEAKDLQKEAKNHETGYRTVARSYRATSSVPGSVSRSILPTPTRPHDPIARLRGCEVKAATFVDRATARCTARPHALASLDKPTFENRLDVGLPCDRLLAGVSKVFPFALCYSVKEVGNGLFG</sequence>
<comment type="caution">
    <text evidence="2">The sequence shown here is derived from an EMBL/GenBank/DDBJ whole genome shotgun (WGS) entry which is preliminary data.</text>
</comment>
<evidence type="ECO:0000256" key="1">
    <source>
        <dbReference type="SAM" id="MobiDB-lite"/>
    </source>
</evidence>
<dbReference type="Proteomes" id="UP001341840">
    <property type="component" value="Unassembled WGS sequence"/>
</dbReference>
<evidence type="ECO:0000313" key="3">
    <source>
        <dbReference type="Proteomes" id="UP001341840"/>
    </source>
</evidence>